<sequence length="356" mass="39811">MRMGSGIGILTFHRCINYGSYWQARCLVEGLSETGAKVELLDHDCLEVRRAEMRCALQPTLPEPSSGKHRIAYKAKTRRFEQAFEDFPQSRRFSLHDGSALPRYDAVVVGSDEVWNLAHPWYGHKPLFYGEGLKADRLLSYAASFGNYDAERGLDDYWRDKLARFSAISVRDNNSRMLVAEALGQEPPLVLDPCLQFADHIPREPSTVEKGYALVYGHGFPDWLGPVAREWAVSRGVRLISVGYACDFADEERIDVGPLDFPGFVAGAEAVITNFFHGCVFALAFGKPFAATVTPYRLNKVRDLTAKLGADKHLLRGPTDLENFAELLDRPPAPQVERRIEELRGTSQAYLDAALA</sequence>
<dbReference type="InterPro" id="IPR007345">
    <property type="entry name" value="Polysacch_pyruvyl_Trfase"/>
</dbReference>
<dbReference type="GO" id="GO:0016740">
    <property type="term" value="F:transferase activity"/>
    <property type="evidence" value="ECO:0007669"/>
    <property type="project" value="UniProtKB-KW"/>
</dbReference>
<comment type="caution">
    <text evidence="2">The sequence shown here is derived from an EMBL/GenBank/DDBJ whole genome shotgun (WGS) entry which is preliminary data.</text>
</comment>
<organism evidence="2 3">
    <name type="scientific">Sphingomonas swuensis</name>
    <dbReference type="NCBI Taxonomy" id="977800"/>
    <lineage>
        <taxon>Bacteria</taxon>
        <taxon>Pseudomonadati</taxon>
        <taxon>Pseudomonadota</taxon>
        <taxon>Alphaproteobacteria</taxon>
        <taxon>Sphingomonadales</taxon>
        <taxon>Sphingomonadaceae</taxon>
        <taxon>Sphingomonas</taxon>
    </lineage>
</organism>
<evidence type="ECO:0000259" key="1">
    <source>
        <dbReference type="Pfam" id="PF04230"/>
    </source>
</evidence>
<dbReference type="Pfam" id="PF04230">
    <property type="entry name" value="PS_pyruv_trans"/>
    <property type="match status" value="1"/>
</dbReference>
<reference evidence="3" key="1">
    <citation type="journal article" date="2019" name="Int. J. Syst. Evol. Microbiol.">
        <title>The Global Catalogue of Microorganisms (GCM) 10K type strain sequencing project: providing services to taxonomists for standard genome sequencing and annotation.</title>
        <authorList>
            <consortium name="The Broad Institute Genomics Platform"/>
            <consortium name="The Broad Institute Genome Sequencing Center for Infectious Disease"/>
            <person name="Wu L."/>
            <person name="Ma J."/>
        </authorList>
    </citation>
    <scope>NUCLEOTIDE SEQUENCE [LARGE SCALE GENOMIC DNA]</scope>
    <source>
        <strain evidence="3">JCM 17563</strain>
    </source>
</reference>
<protein>
    <submittedName>
        <fullName evidence="2">Polysaccharide pyruvyl transferase family protein</fullName>
    </submittedName>
</protein>
<dbReference type="EMBL" id="BAABBQ010000001">
    <property type="protein sequence ID" value="GAA4017833.1"/>
    <property type="molecule type" value="Genomic_DNA"/>
</dbReference>
<evidence type="ECO:0000313" key="2">
    <source>
        <dbReference type="EMBL" id="GAA4017833.1"/>
    </source>
</evidence>
<proteinExistence type="predicted"/>
<gene>
    <name evidence="2" type="ORF">GCM10022280_16440</name>
</gene>
<accession>A0ABP7SX73</accession>
<keyword evidence="2" id="KW-0808">Transferase</keyword>
<evidence type="ECO:0000313" key="3">
    <source>
        <dbReference type="Proteomes" id="UP001500235"/>
    </source>
</evidence>
<dbReference type="Proteomes" id="UP001500235">
    <property type="component" value="Unassembled WGS sequence"/>
</dbReference>
<keyword evidence="3" id="KW-1185">Reference proteome</keyword>
<name>A0ABP7SX73_9SPHN</name>
<feature type="domain" description="Polysaccharide pyruvyl transferase" evidence="1">
    <location>
        <begin position="17"/>
        <end position="291"/>
    </location>
</feature>